<evidence type="ECO:0000313" key="8">
    <source>
        <dbReference type="EMBL" id="ETW92152.1"/>
    </source>
</evidence>
<dbReference type="PANTHER" id="PTHR36174:SF1">
    <property type="entry name" value="LIPID II:GLYCINE GLYCYLTRANSFERASE"/>
    <property type="match status" value="1"/>
</dbReference>
<dbReference type="GO" id="GO:0008360">
    <property type="term" value="P:regulation of cell shape"/>
    <property type="evidence" value="ECO:0007669"/>
    <property type="project" value="UniProtKB-KW"/>
</dbReference>
<gene>
    <name evidence="8" type="ORF">ETSY2_54360</name>
</gene>
<proteinExistence type="inferred from homology"/>
<dbReference type="Gene3D" id="3.40.630.30">
    <property type="match status" value="1"/>
</dbReference>
<keyword evidence="2" id="KW-0808">Transferase</keyword>
<dbReference type="Pfam" id="PF13480">
    <property type="entry name" value="Acetyltransf_6"/>
    <property type="match status" value="1"/>
</dbReference>
<evidence type="ECO:0000256" key="4">
    <source>
        <dbReference type="ARBA" id="ARBA00022984"/>
    </source>
</evidence>
<evidence type="ECO:0000256" key="6">
    <source>
        <dbReference type="ARBA" id="ARBA00023316"/>
    </source>
</evidence>
<feature type="non-terminal residue" evidence="8">
    <location>
        <position position="227"/>
    </location>
</feature>
<keyword evidence="9" id="KW-1185">Reference proteome</keyword>
<dbReference type="EMBL" id="AZHX01003052">
    <property type="protein sequence ID" value="ETW92152.1"/>
    <property type="molecule type" value="Genomic_DNA"/>
</dbReference>
<dbReference type="GO" id="GO:0009252">
    <property type="term" value="P:peptidoglycan biosynthetic process"/>
    <property type="evidence" value="ECO:0007669"/>
    <property type="project" value="UniProtKB-KW"/>
</dbReference>
<comment type="similarity">
    <text evidence="1">Belongs to the FemABX family.</text>
</comment>
<keyword evidence="6" id="KW-0961">Cell wall biogenesis/degradation</keyword>
<dbReference type="GO" id="GO:0071555">
    <property type="term" value="P:cell wall organization"/>
    <property type="evidence" value="ECO:0007669"/>
    <property type="project" value="UniProtKB-KW"/>
</dbReference>
<dbReference type="SUPFAM" id="SSF55729">
    <property type="entry name" value="Acyl-CoA N-acyltransferases (Nat)"/>
    <property type="match status" value="1"/>
</dbReference>
<evidence type="ECO:0000256" key="2">
    <source>
        <dbReference type="ARBA" id="ARBA00022679"/>
    </source>
</evidence>
<feature type="non-terminal residue" evidence="8">
    <location>
        <position position="1"/>
    </location>
</feature>
<comment type="caution">
    <text evidence="8">The sequence shown here is derived from an EMBL/GenBank/DDBJ whole genome shotgun (WGS) entry which is preliminary data.</text>
</comment>
<evidence type="ECO:0000313" key="9">
    <source>
        <dbReference type="Proteomes" id="UP000019140"/>
    </source>
</evidence>
<evidence type="ECO:0000256" key="5">
    <source>
        <dbReference type="ARBA" id="ARBA00023315"/>
    </source>
</evidence>
<name>W4L289_9BACT</name>
<dbReference type="AlphaFoldDB" id="W4L289"/>
<dbReference type="InterPro" id="IPR038740">
    <property type="entry name" value="BioF2-like_GNAT_dom"/>
</dbReference>
<dbReference type="InterPro" id="IPR016181">
    <property type="entry name" value="Acyl_CoA_acyltransferase"/>
</dbReference>
<dbReference type="GO" id="GO:0016755">
    <property type="term" value="F:aminoacyltransferase activity"/>
    <property type="evidence" value="ECO:0007669"/>
    <property type="project" value="InterPro"/>
</dbReference>
<protein>
    <recommendedName>
        <fullName evidence="7">BioF2-like acetyltransferase domain-containing protein</fullName>
    </recommendedName>
</protein>
<keyword evidence="3" id="KW-0133">Cell shape</keyword>
<keyword evidence="4" id="KW-0573">Peptidoglycan synthesis</keyword>
<dbReference type="InterPro" id="IPR003447">
    <property type="entry name" value="FEMABX"/>
</dbReference>
<sequence>TLDLRHYTPSGLDLQRFDHKVTLVLPLEDDAERLWQGFHAKVRNQVRKAHKSALAVRWAGAEGLADFYRVWAENMRDLGSPVHSLRFFRAVFAHFPSTRLALVYVGEEVVGGAVCLYFRDTVLVPWASSLRSFFRYCPNNALYWEAIRSACGAGYRYFDFGRSSYDTGTYRFKKQWGAVEHALSWEGWSAHETARPIVEANDGPYSRAAQVWQRLPLPVANWLGPSI</sequence>
<reference evidence="8 9" key="1">
    <citation type="journal article" date="2014" name="Nature">
        <title>An environmental bacterial taxon with a large and distinct metabolic repertoire.</title>
        <authorList>
            <person name="Wilson M.C."/>
            <person name="Mori T."/>
            <person name="Ruckert C."/>
            <person name="Uria A.R."/>
            <person name="Helf M.J."/>
            <person name="Takada K."/>
            <person name="Gernert C."/>
            <person name="Steffens U.A."/>
            <person name="Heycke N."/>
            <person name="Schmitt S."/>
            <person name="Rinke C."/>
            <person name="Helfrich E.J."/>
            <person name="Brachmann A.O."/>
            <person name="Gurgui C."/>
            <person name="Wakimoto T."/>
            <person name="Kracht M."/>
            <person name="Crusemann M."/>
            <person name="Hentschel U."/>
            <person name="Abe I."/>
            <person name="Matsunaga S."/>
            <person name="Kalinowski J."/>
            <person name="Takeyama H."/>
            <person name="Piel J."/>
        </authorList>
    </citation>
    <scope>NUCLEOTIDE SEQUENCE [LARGE SCALE GENOMIC DNA]</scope>
    <source>
        <strain evidence="9">TSY2</strain>
    </source>
</reference>
<feature type="domain" description="BioF2-like acetyltransferase" evidence="7">
    <location>
        <begin position="40"/>
        <end position="174"/>
    </location>
</feature>
<dbReference type="InterPro" id="IPR050644">
    <property type="entry name" value="PG_Glycine_Bridge_Synth"/>
</dbReference>
<dbReference type="Proteomes" id="UP000019140">
    <property type="component" value="Unassembled WGS sequence"/>
</dbReference>
<evidence type="ECO:0000256" key="1">
    <source>
        <dbReference type="ARBA" id="ARBA00009943"/>
    </source>
</evidence>
<evidence type="ECO:0000259" key="7">
    <source>
        <dbReference type="Pfam" id="PF13480"/>
    </source>
</evidence>
<evidence type="ECO:0000256" key="3">
    <source>
        <dbReference type="ARBA" id="ARBA00022960"/>
    </source>
</evidence>
<organism evidence="8 9">
    <name type="scientific">Candidatus Entotheonella gemina</name>
    <dbReference type="NCBI Taxonomy" id="1429439"/>
    <lineage>
        <taxon>Bacteria</taxon>
        <taxon>Pseudomonadati</taxon>
        <taxon>Nitrospinota/Tectimicrobiota group</taxon>
        <taxon>Candidatus Tectimicrobiota</taxon>
        <taxon>Candidatus Entotheonellia</taxon>
        <taxon>Candidatus Entotheonellales</taxon>
        <taxon>Candidatus Entotheonellaceae</taxon>
        <taxon>Candidatus Entotheonella</taxon>
    </lineage>
</organism>
<dbReference type="PANTHER" id="PTHR36174">
    <property type="entry name" value="LIPID II:GLYCINE GLYCYLTRANSFERASE"/>
    <property type="match status" value="1"/>
</dbReference>
<keyword evidence="5" id="KW-0012">Acyltransferase</keyword>
<accession>W4L289</accession>
<dbReference type="PROSITE" id="PS51191">
    <property type="entry name" value="FEMABX"/>
    <property type="match status" value="1"/>
</dbReference>
<dbReference type="HOGENOM" id="CLU_1221861_0_0_7"/>